<feature type="region of interest" description="Disordered" evidence="8">
    <location>
        <begin position="1"/>
        <end position="40"/>
    </location>
</feature>
<keyword evidence="11" id="KW-1185">Reference proteome</keyword>
<feature type="transmembrane region" description="Helical" evidence="9">
    <location>
        <begin position="145"/>
        <end position="172"/>
    </location>
</feature>
<evidence type="ECO:0000256" key="7">
    <source>
        <dbReference type="ARBA" id="ARBA00023214"/>
    </source>
</evidence>
<comment type="caution">
    <text evidence="10">The sequence shown here is derived from an EMBL/GenBank/DDBJ whole genome shotgun (WGS) entry which is preliminary data.</text>
</comment>
<evidence type="ECO:0000256" key="6">
    <source>
        <dbReference type="ARBA" id="ARBA00023136"/>
    </source>
</evidence>
<feature type="transmembrane region" description="Helical" evidence="9">
    <location>
        <begin position="318"/>
        <end position="340"/>
    </location>
</feature>
<evidence type="ECO:0000256" key="2">
    <source>
        <dbReference type="ARBA" id="ARBA00022448"/>
    </source>
</evidence>
<feature type="compositionally biased region" description="Polar residues" evidence="8">
    <location>
        <begin position="271"/>
        <end position="290"/>
    </location>
</feature>
<sequence>MAEPDDNISPSQPPSPHTFRRPRLAQRQPSSTEPDERSPLLLTASRSKLRFDGGIASPQYANLSRNQSYSSIARKSRNHSRHSSWGQRLSRAFPDRLLSESKTLTGPNERVWYDQFTSTDWVHDTIADSHRVKALRSRKDFWGRLLVIFDGSQGWLLSALCGFVVALIAYVVDVAESTVFDYKLGFCTRAWYLDEKRCCPQGGECDDWSTWSEALHYHPFGKKWTDFLIYLVCVITLAVASCWVALFTKTVVPSAYRLTTLDENLGAESAPESSTDSAGYDSTSPRQQVEVQSEDPPMVYYSAAGSGVAEVRVILSGFVLHGFLGLKTLIIKMIALVLSVSSGLSLGKEGPFVHMATCVGNIACRLFDKYDHNDAKRREVLSAAAAAGVAVAFGAPLGGVLFGLEEVSYFFPAKTLFRTFFACIIASLSLKFLNPYGTHKIVMFEIRYTVDWEYFEIWSFILVGILGGALGALFIKASKHWAQSFRRIDIIKAYPLLEVFLVAVTTGLMSYWNPLTKLSVAKLLLNLASPCDSAHLDGRRLCPSTMDDIPSIIKELFVALLIKGFLTVITFGIKVPAGIYIPSMVVGGLMGRIIGHLVQWLVLAHPDWSIWRGCANSASGTCVQPGIYGLIAAGATMCGVTRLSVTLAVILFELTGSLDYVLPFSLTILVAKWTADAIEPCSIYDLLTNMNAYPFLDNKHKPVFTGDLTDIIRRVRRERVIDITNSPVVPAASLRTKLEILQRAGELDGGLPIIRNDILVGLIPAPDLEYALDQLEDESSSLCLMDRIPSIDDDDDAVPDPTNFTPFIDPAPVALDIKSPMDLVYECFVKLGLRYVCVLMDGRYAGMIHKKTMVKYIREQEEEHGVL</sequence>
<feature type="transmembrane region" description="Helical" evidence="9">
    <location>
        <begin position="416"/>
        <end position="433"/>
    </location>
</feature>
<evidence type="ECO:0000256" key="4">
    <source>
        <dbReference type="ARBA" id="ARBA00022989"/>
    </source>
</evidence>
<keyword evidence="7" id="KW-0868">Chloride</keyword>
<keyword evidence="2" id="KW-0813">Transport</keyword>
<feature type="transmembrane region" description="Helical" evidence="9">
    <location>
        <begin position="380"/>
        <end position="404"/>
    </location>
</feature>
<dbReference type="SUPFAM" id="SSF54631">
    <property type="entry name" value="CBS-domain pair"/>
    <property type="match status" value="1"/>
</dbReference>
<proteinExistence type="predicted"/>
<dbReference type="Gene3D" id="1.10.3080.10">
    <property type="entry name" value="Clc chloride channel"/>
    <property type="match status" value="1"/>
</dbReference>
<gene>
    <name evidence="10" type="ORF">PT974_10684</name>
</gene>
<accession>A0ABR0SAJ4</accession>
<protein>
    <submittedName>
        <fullName evidence="10">H(+)/Cl(-) exchange transporter 4</fullName>
    </submittedName>
</protein>
<evidence type="ECO:0000256" key="1">
    <source>
        <dbReference type="ARBA" id="ARBA00004141"/>
    </source>
</evidence>
<organism evidence="10 11">
    <name type="scientific">Cladobotryum mycophilum</name>
    <dbReference type="NCBI Taxonomy" id="491253"/>
    <lineage>
        <taxon>Eukaryota</taxon>
        <taxon>Fungi</taxon>
        <taxon>Dikarya</taxon>
        <taxon>Ascomycota</taxon>
        <taxon>Pezizomycotina</taxon>
        <taxon>Sordariomycetes</taxon>
        <taxon>Hypocreomycetidae</taxon>
        <taxon>Hypocreales</taxon>
        <taxon>Hypocreaceae</taxon>
        <taxon>Cladobotryum</taxon>
    </lineage>
</organism>
<feature type="region of interest" description="Disordered" evidence="8">
    <location>
        <begin position="267"/>
        <end position="290"/>
    </location>
</feature>
<dbReference type="SUPFAM" id="SSF81340">
    <property type="entry name" value="Clc chloride channel"/>
    <property type="match status" value="1"/>
</dbReference>
<keyword evidence="3 9" id="KW-0812">Transmembrane</keyword>
<keyword evidence="4 9" id="KW-1133">Transmembrane helix</keyword>
<evidence type="ECO:0000313" key="10">
    <source>
        <dbReference type="EMBL" id="KAK5989184.1"/>
    </source>
</evidence>
<evidence type="ECO:0000313" key="11">
    <source>
        <dbReference type="Proteomes" id="UP001338125"/>
    </source>
</evidence>
<feature type="transmembrane region" description="Helical" evidence="9">
    <location>
        <begin position="352"/>
        <end position="368"/>
    </location>
</feature>
<feature type="transmembrane region" description="Helical" evidence="9">
    <location>
        <begin position="227"/>
        <end position="247"/>
    </location>
</feature>
<feature type="transmembrane region" description="Helical" evidence="9">
    <location>
        <begin position="454"/>
        <end position="474"/>
    </location>
</feature>
<dbReference type="PRINTS" id="PR00762">
    <property type="entry name" value="CLCHANNEL"/>
</dbReference>
<dbReference type="InterPro" id="IPR014743">
    <property type="entry name" value="Cl-channel_core"/>
</dbReference>
<evidence type="ECO:0000256" key="9">
    <source>
        <dbReference type="SAM" id="Phobius"/>
    </source>
</evidence>
<evidence type="ECO:0000256" key="3">
    <source>
        <dbReference type="ARBA" id="ARBA00022692"/>
    </source>
</evidence>
<dbReference type="CDD" id="cd03684">
    <property type="entry name" value="ClC_3_like"/>
    <property type="match status" value="1"/>
</dbReference>
<dbReference type="PANTHER" id="PTHR45711:SF3">
    <property type="entry name" value="CLC CHANNEL"/>
    <property type="match status" value="1"/>
</dbReference>
<keyword evidence="5" id="KW-0406">Ion transport</keyword>
<dbReference type="PANTHER" id="PTHR45711">
    <property type="entry name" value="CHLORIDE CHANNEL PROTEIN"/>
    <property type="match status" value="1"/>
</dbReference>
<dbReference type="InterPro" id="IPR001807">
    <property type="entry name" value="ClC"/>
</dbReference>
<dbReference type="InterPro" id="IPR046342">
    <property type="entry name" value="CBS_dom_sf"/>
</dbReference>
<dbReference type="Pfam" id="PF00654">
    <property type="entry name" value="Voltage_CLC"/>
    <property type="match status" value="1"/>
</dbReference>
<reference evidence="10 11" key="1">
    <citation type="submission" date="2024-01" db="EMBL/GenBank/DDBJ databases">
        <title>Complete genome of Cladobotryum mycophilum ATHUM6906.</title>
        <authorList>
            <person name="Christinaki A.C."/>
            <person name="Myridakis A.I."/>
            <person name="Kouvelis V.N."/>
        </authorList>
    </citation>
    <scope>NUCLEOTIDE SEQUENCE [LARGE SCALE GENOMIC DNA]</scope>
    <source>
        <strain evidence="10 11">ATHUM6906</strain>
    </source>
</reference>
<dbReference type="Proteomes" id="UP001338125">
    <property type="component" value="Unassembled WGS sequence"/>
</dbReference>
<comment type="subcellular location">
    <subcellularLocation>
        <location evidence="1">Membrane</location>
        <topology evidence="1">Multi-pass membrane protein</topology>
    </subcellularLocation>
</comment>
<keyword evidence="6 9" id="KW-0472">Membrane</keyword>
<dbReference type="EMBL" id="JAVFKD010000015">
    <property type="protein sequence ID" value="KAK5989184.1"/>
    <property type="molecule type" value="Genomic_DNA"/>
</dbReference>
<evidence type="ECO:0000256" key="5">
    <source>
        <dbReference type="ARBA" id="ARBA00023065"/>
    </source>
</evidence>
<name>A0ABR0SAJ4_9HYPO</name>
<evidence type="ECO:0000256" key="8">
    <source>
        <dbReference type="SAM" id="MobiDB-lite"/>
    </source>
</evidence>
<feature type="transmembrane region" description="Helical" evidence="9">
    <location>
        <begin position="494"/>
        <end position="512"/>
    </location>
</feature>